<dbReference type="SMART" id="SM00862">
    <property type="entry name" value="Trans_reg_C"/>
    <property type="match status" value="1"/>
</dbReference>
<dbReference type="GO" id="GO:0000156">
    <property type="term" value="F:phosphorelay response regulator activity"/>
    <property type="evidence" value="ECO:0007669"/>
    <property type="project" value="TreeGrafter"/>
</dbReference>
<name>A0A365P5L7_9FLAO</name>
<sequence length="229" mass="26642">MSKKRILYVEDDETLAFLTADNLEQHFEVVHCANGKAGFELFCQETFDLCVLDIMLPDMDGFEIATEIRKRNEEIPIIFLSAKTLKEDRIKGLKLGADDYLVKPYSIEELILKIEIFLNRSQKNIEKTQKSYTIGSFAFEPENYQLTNSKEQITLTERESALLLLFIENTNTVLKREKILTSLWGNDDYFSGRSLDVFISRLRKIFKEETHVRIENIPRVGFKLVIENS</sequence>
<dbReference type="SUPFAM" id="SSF46894">
    <property type="entry name" value="C-terminal effector domain of the bipartite response regulators"/>
    <property type="match status" value="1"/>
</dbReference>
<dbReference type="InterPro" id="IPR036388">
    <property type="entry name" value="WH-like_DNA-bd_sf"/>
</dbReference>
<dbReference type="InterPro" id="IPR011006">
    <property type="entry name" value="CheY-like_superfamily"/>
</dbReference>
<dbReference type="PROSITE" id="PS51755">
    <property type="entry name" value="OMPR_PHOB"/>
    <property type="match status" value="1"/>
</dbReference>
<accession>A0A365P5L7</accession>
<dbReference type="PROSITE" id="PS50110">
    <property type="entry name" value="RESPONSE_REGULATORY"/>
    <property type="match status" value="1"/>
</dbReference>
<keyword evidence="2" id="KW-0902">Two-component regulatory system</keyword>
<dbReference type="GO" id="GO:0032993">
    <property type="term" value="C:protein-DNA complex"/>
    <property type="evidence" value="ECO:0007669"/>
    <property type="project" value="TreeGrafter"/>
</dbReference>
<evidence type="ECO:0000256" key="1">
    <source>
        <dbReference type="ARBA" id="ARBA00022553"/>
    </source>
</evidence>
<dbReference type="Gene3D" id="3.40.50.2300">
    <property type="match status" value="1"/>
</dbReference>
<comment type="caution">
    <text evidence="8">The sequence shown here is derived from an EMBL/GenBank/DDBJ whole genome shotgun (WGS) entry which is preliminary data.</text>
</comment>
<dbReference type="Proteomes" id="UP000253319">
    <property type="component" value="Unassembled WGS sequence"/>
</dbReference>
<evidence type="ECO:0000313" key="8">
    <source>
        <dbReference type="EMBL" id="RBA29726.1"/>
    </source>
</evidence>
<dbReference type="SUPFAM" id="SSF52172">
    <property type="entry name" value="CheY-like"/>
    <property type="match status" value="1"/>
</dbReference>
<dbReference type="GO" id="GO:0005829">
    <property type="term" value="C:cytosol"/>
    <property type="evidence" value="ECO:0007669"/>
    <property type="project" value="TreeGrafter"/>
</dbReference>
<evidence type="ECO:0000256" key="4">
    <source>
        <dbReference type="PROSITE-ProRule" id="PRU00169"/>
    </source>
</evidence>
<proteinExistence type="predicted"/>
<dbReference type="GO" id="GO:0000976">
    <property type="term" value="F:transcription cis-regulatory region binding"/>
    <property type="evidence" value="ECO:0007669"/>
    <property type="project" value="TreeGrafter"/>
</dbReference>
<dbReference type="Gene3D" id="1.10.10.10">
    <property type="entry name" value="Winged helix-like DNA-binding domain superfamily/Winged helix DNA-binding domain"/>
    <property type="match status" value="1"/>
</dbReference>
<organism evidence="8 9">
    <name type="scientific">Flavobacterium tibetense</name>
    <dbReference type="NCBI Taxonomy" id="2233533"/>
    <lineage>
        <taxon>Bacteria</taxon>
        <taxon>Pseudomonadati</taxon>
        <taxon>Bacteroidota</taxon>
        <taxon>Flavobacteriia</taxon>
        <taxon>Flavobacteriales</taxon>
        <taxon>Flavobacteriaceae</taxon>
        <taxon>Flavobacterium</taxon>
    </lineage>
</organism>
<feature type="domain" description="Response regulatory" evidence="6">
    <location>
        <begin position="5"/>
        <end position="118"/>
    </location>
</feature>
<dbReference type="PANTHER" id="PTHR48111">
    <property type="entry name" value="REGULATOR OF RPOS"/>
    <property type="match status" value="1"/>
</dbReference>
<evidence type="ECO:0000259" key="7">
    <source>
        <dbReference type="PROSITE" id="PS51755"/>
    </source>
</evidence>
<dbReference type="EMBL" id="QLST01000001">
    <property type="protein sequence ID" value="RBA29726.1"/>
    <property type="molecule type" value="Genomic_DNA"/>
</dbReference>
<evidence type="ECO:0000256" key="2">
    <source>
        <dbReference type="ARBA" id="ARBA00023012"/>
    </source>
</evidence>
<dbReference type="GO" id="GO:0006355">
    <property type="term" value="P:regulation of DNA-templated transcription"/>
    <property type="evidence" value="ECO:0007669"/>
    <property type="project" value="InterPro"/>
</dbReference>
<dbReference type="InterPro" id="IPR016032">
    <property type="entry name" value="Sig_transdc_resp-reg_C-effctor"/>
</dbReference>
<gene>
    <name evidence="8" type="ORF">DPN68_00400</name>
</gene>
<feature type="domain" description="OmpR/PhoB-type" evidence="7">
    <location>
        <begin position="129"/>
        <end position="226"/>
    </location>
</feature>
<dbReference type="AlphaFoldDB" id="A0A365P5L7"/>
<feature type="DNA-binding region" description="OmpR/PhoB-type" evidence="5">
    <location>
        <begin position="129"/>
        <end position="226"/>
    </location>
</feature>
<dbReference type="CDD" id="cd17574">
    <property type="entry name" value="REC_OmpR"/>
    <property type="match status" value="1"/>
</dbReference>
<dbReference type="RefSeq" id="WP_113987609.1">
    <property type="nucleotide sequence ID" value="NZ_QLST01000001.1"/>
</dbReference>
<keyword evidence="9" id="KW-1185">Reference proteome</keyword>
<dbReference type="InterPro" id="IPR001789">
    <property type="entry name" value="Sig_transdc_resp-reg_receiver"/>
</dbReference>
<dbReference type="SMART" id="SM00448">
    <property type="entry name" value="REC"/>
    <property type="match status" value="1"/>
</dbReference>
<dbReference type="PANTHER" id="PTHR48111:SF40">
    <property type="entry name" value="PHOSPHATE REGULON TRANSCRIPTIONAL REGULATORY PROTEIN PHOB"/>
    <property type="match status" value="1"/>
</dbReference>
<feature type="modified residue" description="4-aspartylphosphate" evidence="4">
    <location>
        <position position="53"/>
    </location>
</feature>
<dbReference type="OrthoDB" id="9790442at2"/>
<reference evidence="8 9" key="1">
    <citation type="submission" date="2018-06" db="EMBL/GenBank/DDBJ databases">
        <title>Flavobacterium tibetense sp. nov., isolated from a wetland YonghuCo on Tibetan Plateau.</title>
        <authorList>
            <person name="Xing P."/>
            <person name="Phurbu D."/>
            <person name="Lu H."/>
        </authorList>
    </citation>
    <scope>NUCLEOTIDE SEQUENCE [LARGE SCALE GENOMIC DNA]</scope>
    <source>
        <strain evidence="8 9">YH5</strain>
    </source>
</reference>
<dbReference type="InterPro" id="IPR001867">
    <property type="entry name" value="OmpR/PhoB-type_DNA-bd"/>
</dbReference>
<keyword evidence="3 5" id="KW-0238">DNA-binding</keyword>
<evidence type="ECO:0000256" key="5">
    <source>
        <dbReference type="PROSITE-ProRule" id="PRU01091"/>
    </source>
</evidence>
<protein>
    <submittedName>
        <fullName evidence="8">DNA-binding response regulator</fullName>
    </submittedName>
</protein>
<dbReference type="Pfam" id="PF00072">
    <property type="entry name" value="Response_reg"/>
    <property type="match status" value="1"/>
</dbReference>
<keyword evidence="1 4" id="KW-0597">Phosphoprotein</keyword>
<dbReference type="CDD" id="cd00383">
    <property type="entry name" value="trans_reg_C"/>
    <property type="match status" value="1"/>
</dbReference>
<dbReference type="InterPro" id="IPR039420">
    <property type="entry name" value="WalR-like"/>
</dbReference>
<evidence type="ECO:0000259" key="6">
    <source>
        <dbReference type="PROSITE" id="PS50110"/>
    </source>
</evidence>
<evidence type="ECO:0000256" key="3">
    <source>
        <dbReference type="ARBA" id="ARBA00023125"/>
    </source>
</evidence>
<dbReference type="Pfam" id="PF00486">
    <property type="entry name" value="Trans_reg_C"/>
    <property type="match status" value="1"/>
</dbReference>
<evidence type="ECO:0000313" key="9">
    <source>
        <dbReference type="Proteomes" id="UP000253319"/>
    </source>
</evidence>